<evidence type="ECO:0000256" key="3">
    <source>
        <dbReference type="ARBA" id="ARBA00022526"/>
    </source>
</evidence>
<evidence type="ECO:0000256" key="5">
    <source>
        <dbReference type="ARBA" id="ARBA00023002"/>
    </source>
</evidence>
<dbReference type="Pfam" id="PF00479">
    <property type="entry name" value="G6PD_N"/>
    <property type="match status" value="1"/>
</dbReference>
<dbReference type="RefSeq" id="WP_158343585.1">
    <property type="nucleotide sequence ID" value="NZ_CP034861.1"/>
</dbReference>
<feature type="binding site" evidence="7">
    <location>
        <begin position="91"/>
        <end position="92"/>
    </location>
    <ligand>
        <name>NADP(+)</name>
        <dbReference type="ChEBI" id="CHEBI:58349"/>
    </ligand>
</feature>
<dbReference type="GO" id="GO:0009051">
    <property type="term" value="P:pentose-phosphate shunt, oxidative branch"/>
    <property type="evidence" value="ECO:0007669"/>
    <property type="project" value="TreeGrafter"/>
</dbReference>
<dbReference type="EC" id="1.1.1.49" evidence="7"/>
<dbReference type="InterPro" id="IPR022674">
    <property type="entry name" value="G6P_DH_NAD-bd"/>
</dbReference>
<dbReference type="Gene3D" id="3.40.50.720">
    <property type="entry name" value="NAD(P)-binding Rossmann-like Domain"/>
    <property type="match status" value="1"/>
</dbReference>
<dbReference type="SUPFAM" id="SSF55347">
    <property type="entry name" value="Glyceraldehyde-3-phosphate dehydrogenase-like, C-terminal domain"/>
    <property type="match status" value="1"/>
</dbReference>
<feature type="binding site" evidence="7">
    <location>
        <position position="180"/>
    </location>
    <ligand>
        <name>substrate</name>
    </ligand>
</feature>
<feature type="binding site" evidence="7">
    <location>
        <position position="233"/>
    </location>
    <ligand>
        <name>substrate</name>
    </ligand>
</feature>
<comment type="similarity">
    <text evidence="2 7">Belongs to the glucose-6-phosphate dehydrogenase family.</text>
</comment>
<keyword evidence="6 7" id="KW-0119">Carbohydrate metabolism</keyword>
<comment type="caution">
    <text evidence="7">Lacks conserved residue(s) required for the propagation of feature annotation.</text>
</comment>
<dbReference type="Proteomes" id="UP000298673">
    <property type="component" value="Chromosome"/>
</dbReference>
<comment type="catalytic activity">
    <reaction evidence="7">
        <text>D-glucose 6-phosphate + NADP(+) = 6-phospho-D-glucono-1,5-lactone + NADPH + H(+)</text>
        <dbReference type="Rhea" id="RHEA:15841"/>
        <dbReference type="ChEBI" id="CHEBI:15378"/>
        <dbReference type="ChEBI" id="CHEBI:57783"/>
        <dbReference type="ChEBI" id="CHEBI:57955"/>
        <dbReference type="ChEBI" id="CHEBI:58349"/>
        <dbReference type="ChEBI" id="CHEBI:61548"/>
        <dbReference type="EC" id="1.1.1.49"/>
    </reaction>
</comment>
<keyword evidence="3 7" id="KW-0313">Glucose metabolism</keyword>
<dbReference type="NCBIfam" id="TIGR00871">
    <property type="entry name" value="zwf"/>
    <property type="match status" value="1"/>
</dbReference>
<keyword evidence="4 7" id="KW-0521">NADP</keyword>
<dbReference type="Gene3D" id="3.30.360.10">
    <property type="entry name" value="Dihydrodipicolinate Reductase, domain 2"/>
    <property type="match status" value="1"/>
</dbReference>
<comment type="pathway">
    <text evidence="1 7">Carbohydrate degradation; pentose phosphate pathway; D-ribulose 5-phosphate from D-glucose 6-phosphate (oxidative stage): step 1/3.</text>
</comment>
<evidence type="ECO:0000313" key="11">
    <source>
        <dbReference type="Proteomes" id="UP000298673"/>
    </source>
</evidence>
<keyword evidence="5 7" id="KW-0560">Oxidoreductase</keyword>
<organism evidence="10 11">
    <name type="scientific">Buchnera aphidicola</name>
    <name type="common">Muscaphis stroyani</name>
    <dbReference type="NCBI Taxonomy" id="1241869"/>
    <lineage>
        <taxon>Bacteria</taxon>
        <taxon>Pseudomonadati</taxon>
        <taxon>Pseudomonadota</taxon>
        <taxon>Gammaproteobacteria</taxon>
        <taxon>Enterobacterales</taxon>
        <taxon>Erwiniaceae</taxon>
        <taxon>Buchnera</taxon>
    </lineage>
</organism>
<dbReference type="GO" id="GO:0050661">
    <property type="term" value="F:NADP binding"/>
    <property type="evidence" value="ECO:0007669"/>
    <property type="project" value="UniProtKB-UniRule"/>
</dbReference>
<dbReference type="OrthoDB" id="9802739at2"/>
<dbReference type="UniPathway" id="UPA00115">
    <property type="reaction ID" value="UER00408"/>
</dbReference>
<feature type="binding site" evidence="7">
    <location>
        <position position="176"/>
    </location>
    <ligand>
        <name>substrate</name>
    </ligand>
</feature>
<feature type="active site" description="Proton acceptor" evidence="7">
    <location>
        <position position="238"/>
    </location>
</feature>
<name>A0A4D6YCV8_9GAMM</name>
<dbReference type="GO" id="GO:0005829">
    <property type="term" value="C:cytosol"/>
    <property type="evidence" value="ECO:0007669"/>
    <property type="project" value="TreeGrafter"/>
</dbReference>
<dbReference type="InterPro" id="IPR022675">
    <property type="entry name" value="G6P_DH_C"/>
</dbReference>
<evidence type="ECO:0000256" key="4">
    <source>
        <dbReference type="ARBA" id="ARBA00022857"/>
    </source>
</evidence>
<feature type="binding site" evidence="7">
    <location>
        <position position="343"/>
    </location>
    <ligand>
        <name>substrate</name>
    </ligand>
</feature>
<evidence type="ECO:0000259" key="8">
    <source>
        <dbReference type="Pfam" id="PF00479"/>
    </source>
</evidence>
<reference evidence="10 11" key="1">
    <citation type="submission" date="2018-12" db="EMBL/GenBank/DDBJ databases">
        <authorList>
            <person name="Chong R.A."/>
        </authorList>
    </citation>
    <scope>NUCLEOTIDE SEQUENCE [LARGE SCALE GENOMIC DNA]</scope>
    <source>
        <strain evidence="10 11">Mst</strain>
    </source>
</reference>
<feature type="domain" description="Glucose-6-phosphate dehydrogenase C-terminal" evidence="9">
    <location>
        <begin position="188"/>
        <end position="488"/>
    </location>
</feature>
<dbReference type="PANTHER" id="PTHR23429">
    <property type="entry name" value="GLUCOSE-6-PHOSPHATE 1-DEHYDROGENASE G6PD"/>
    <property type="match status" value="1"/>
</dbReference>
<dbReference type="HAMAP" id="MF_00966">
    <property type="entry name" value="G6PD"/>
    <property type="match status" value="1"/>
</dbReference>
<evidence type="ECO:0000256" key="1">
    <source>
        <dbReference type="ARBA" id="ARBA00004937"/>
    </source>
</evidence>
<feature type="binding site" evidence="7">
    <location>
        <position position="338"/>
    </location>
    <ligand>
        <name>substrate</name>
    </ligand>
</feature>
<dbReference type="SUPFAM" id="SSF51735">
    <property type="entry name" value="NAD(P)-binding Rossmann-fold domains"/>
    <property type="match status" value="1"/>
</dbReference>
<evidence type="ECO:0000256" key="7">
    <source>
        <dbReference type="HAMAP-Rule" id="MF_00966"/>
    </source>
</evidence>
<dbReference type="EMBL" id="CP034861">
    <property type="protein sequence ID" value="QCI24391.1"/>
    <property type="molecule type" value="Genomic_DNA"/>
</dbReference>
<accession>A0A4D6YCV8</accession>
<evidence type="ECO:0000256" key="6">
    <source>
        <dbReference type="ARBA" id="ARBA00023277"/>
    </source>
</evidence>
<gene>
    <name evidence="7 10" type="primary">zwf</name>
    <name evidence="10" type="ORF">D9V75_01545</name>
</gene>
<sequence>MIKNIDTGCDLVIFGAKGDLSKRKLLPALYKLEKSHNIHKNTRIIGAGRANWNAQEYKKEVKNSIKQFLNEEIDDVYWKKLSNRLYFCNIDVYKTSDFLKLKEILKIRRNVTIYYCAVPPSTFDSIFTQLGKLNLNSNLTRIIIEKPLGISLETSQEINNKISKYFLESQIFRIDHYLGKETVLNLLPLRFANSLFYHNWNNKIIDHVQITVSEEVGIENRWNYFDQMGQMKDMVQNHLLQMLTIVAMSMPKNFESKYIQEEKIKILRSLRKIDKDNINQKTARGQYSSGIIKGKNVPSYLKENGSNQNSDTETFVSLKVEIENDQWLGVPFYLRTGKRLAHKYSEIVIYFKKTSNNLFQYSCKEFPQNKLIIRLEPNASIYMNILNKIPGIEEQYKLKSYLMKFNYFKEISSYNLIDAYERLLLESMKGIQSLFVCREEVEEAWKWIDPIVNAWKKEKKSTLQLYKAGSWGPINSNLMINKDNRKWNRFDKI</sequence>
<dbReference type="Pfam" id="PF02781">
    <property type="entry name" value="G6PD_C"/>
    <property type="match status" value="1"/>
</dbReference>
<feature type="domain" description="Glucose-6-phosphate dehydrogenase NAD-binding" evidence="8">
    <location>
        <begin position="12"/>
        <end position="185"/>
    </location>
</feature>
<dbReference type="PROSITE" id="PS00069">
    <property type="entry name" value="G6P_DEHYDROGENASE"/>
    <property type="match status" value="1"/>
</dbReference>
<dbReference type="PRINTS" id="PR00079">
    <property type="entry name" value="G6PDHDRGNASE"/>
</dbReference>
<feature type="binding site" evidence="7">
    <location>
        <position position="214"/>
    </location>
    <ligand>
        <name>substrate</name>
    </ligand>
</feature>
<evidence type="ECO:0000256" key="2">
    <source>
        <dbReference type="ARBA" id="ARBA00009975"/>
    </source>
</evidence>
<proteinExistence type="inferred from homology"/>
<dbReference type="InterPro" id="IPR001282">
    <property type="entry name" value="G6P_DH"/>
</dbReference>
<feature type="binding site" evidence="7">
    <location>
        <position position="49"/>
    </location>
    <ligand>
        <name>NADP(+)</name>
        <dbReference type="ChEBI" id="CHEBI:58349"/>
    </ligand>
</feature>
<dbReference type="GO" id="GO:0004345">
    <property type="term" value="F:glucose-6-phosphate dehydrogenase activity"/>
    <property type="evidence" value="ECO:0007669"/>
    <property type="project" value="UniProtKB-UniRule"/>
</dbReference>
<dbReference type="GO" id="GO:0006006">
    <property type="term" value="P:glucose metabolic process"/>
    <property type="evidence" value="ECO:0007669"/>
    <property type="project" value="UniProtKB-KW"/>
</dbReference>
<feature type="binding site" evidence="7">
    <location>
        <position position="146"/>
    </location>
    <ligand>
        <name>NADP(+)</name>
        <dbReference type="ChEBI" id="CHEBI:58349"/>
    </ligand>
</feature>
<comment type="function">
    <text evidence="7">Catalyzes the oxidation of glucose 6-phosphate to 6-phosphogluconolactone.</text>
</comment>
<dbReference type="InterPro" id="IPR019796">
    <property type="entry name" value="G6P_DH_AS"/>
</dbReference>
<dbReference type="InterPro" id="IPR036291">
    <property type="entry name" value="NAD(P)-bd_dom_sf"/>
</dbReference>
<dbReference type="PIRSF" id="PIRSF000110">
    <property type="entry name" value="G6PD"/>
    <property type="match status" value="1"/>
</dbReference>
<dbReference type="PANTHER" id="PTHR23429:SF0">
    <property type="entry name" value="GLUCOSE-6-PHOSPHATE 1-DEHYDROGENASE"/>
    <property type="match status" value="1"/>
</dbReference>
<protein>
    <recommendedName>
        <fullName evidence="7">Glucose-6-phosphate 1-dehydrogenase</fullName>
        <shortName evidence="7">G6PD</shortName>
        <ecNumber evidence="7">1.1.1.49</ecNumber>
    </recommendedName>
</protein>
<evidence type="ECO:0000259" key="9">
    <source>
        <dbReference type="Pfam" id="PF02781"/>
    </source>
</evidence>
<reference evidence="10 11" key="2">
    <citation type="submission" date="2019-05" db="EMBL/GenBank/DDBJ databases">
        <title>Genome evolution of the obligate endosymbiont Buchnera aphidicola.</title>
        <authorList>
            <person name="Moran N.A."/>
        </authorList>
    </citation>
    <scope>NUCLEOTIDE SEQUENCE [LARGE SCALE GENOMIC DNA]</scope>
    <source>
        <strain evidence="10 11">Mst</strain>
    </source>
</reference>
<evidence type="ECO:0000313" key="10">
    <source>
        <dbReference type="EMBL" id="QCI24391.1"/>
    </source>
</evidence>
<dbReference type="AlphaFoldDB" id="A0A4D6YCV8"/>